<dbReference type="OrthoDB" id="9815445at2"/>
<accession>A0A429YZH1</accession>
<reference evidence="9 10" key="1">
    <citation type="submission" date="2018-12" db="EMBL/GenBank/DDBJ databases">
        <title>Mesorhizobium carbonis sp. nov., isolated from coal mine water.</title>
        <authorList>
            <person name="Xin W."/>
            <person name="Xu Z."/>
            <person name="Xiang F."/>
            <person name="Zhang J."/>
            <person name="Xi L."/>
            <person name="Liu J."/>
        </authorList>
    </citation>
    <scope>NUCLEOTIDE SEQUENCE [LARGE SCALE GENOMIC DNA]</scope>
    <source>
        <strain evidence="9 10">B2.3</strain>
    </source>
</reference>
<keyword evidence="5 7" id="KW-1133">Transmembrane helix</keyword>
<feature type="transmembrane region" description="Helical" evidence="7">
    <location>
        <begin position="73"/>
        <end position="95"/>
    </location>
</feature>
<dbReference type="PANTHER" id="PTHR43744:SF12">
    <property type="entry name" value="ABC TRANSPORTER PERMEASE PROTEIN MG189-RELATED"/>
    <property type="match status" value="1"/>
</dbReference>
<dbReference type="SUPFAM" id="SSF161098">
    <property type="entry name" value="MetI-like"/>
    <property type="match status" value="1"/>
</dbReference>
<evidence type="ECO:0000256" key="7">
    <source>
        <dbReference type="RuleBase" id="RU363032"/>
    </source>
</evidence>
<proteinExistence type="inferred from homology"/>
<comment type="subcellular location">
    <subcellularLocation>
        <location evidence="1 7">Cell membrane</location>
        <topology evidence="1 7">Multi-pass membrane protein</topology>
    </subcellularLocation>
</comment>
<evidence type="ECO:0000256" key="4">
    <source>
        <dbReference type="ARBA" id="ARBA00022692"/>
    </source>
</evidence>
<comment type="caution">
    <text evidence="9">The sequence shown here is derived from an EMBL/GenBank/DDBJ whole genome shotgun (WGS) entry which is preliminary data.</text>
</comment>
<evidence type="ECO:0000256" key="5">
    <source>
        <dbReference type="ARBA" id="ARBA00022989"/>
    </source>
</evidence>
<evidence type="ECO:0000256" key="6">
    <source>
        <dbReference type="ARBA" id="ARBA00023136"/>
    </source>
</evidence>
<feature type="transmembrane region" description="Helical" evidence="7">
    <location>
        <begin position="179"/>
        <end position="204"/>
    </location>
</feature>
<dbReference type="CDD" id="cd06261">
    <property type="entry name" value="TM_PBP2"/>
    <property type="match status" value="1"/>
</dbReference>
<protein>
    <submittedName>
        <fullName evidence="9">Carbohydrate ABC transporter permease</fullName>
    </submittedName>
</protein>
<organism evidence="9 10">
    <name type="scientific">Aquibium carbonis</name>
    <dbReference type="NCBI Taxonomy" id="2495581"/>
    <lineage>
        <taxon>Bacteria</taxon>
        <taxon>Pseudomonadati</taxon>
        <taxon>Pseudomonadota</taxon>
        <taxon>Alphaproteobacteria</taxon>
        <taxon>Hyphomicrobiales</taxon>
        <taxon>Phyllobacteriaceae</taxon>
        <taxon>Aquibium</taxon>
    </lineage>
</organism>
<evidence type="ECO:0000259" key="8">
    <source>
        <dbReference type="PROSITE" id="PS50928"/>
    </source>
</evidence>
<dbReference type="RefSeq" id="WP_126699080.1">
    <property type="nucleotide sequence ID" value="NZ_RWKW01000030.1"/>
</dbReference>
<keyword evidence="2 7" id="KW-0813">Transport</keyword>
<dbReference type="EMBL" id="RWKW01000030">
    <property type="protein sequence ID" value="RST86866.1"/>
    <property type="molecule type" value="Genomic_DNA"/>
</dbReference>
<dbReference type="GO" id="GO:0005886">
    <property type="term" value="C:plasma membrane"/>
    <property type="evidence" value="ECO:0007669"/>
    <property type="project" value="UniProtKB-SubCell"/>
</dbReference>
<sequence length="272" mass="29594">MTNRASAGRIAAHVVMIGLSFLAIFPVYWMIQTSFRAENEIFSGGLFPAVPTLKNYTDVLAAMPMLRILGNTVVMAGATTLAQVATGLLAAWALVRWRFPGGALARSLIALSWLVPFQVVMIPNYVLASKLGLLDTVTGLVIPNAAAAFSVLVLYNAMRGFPREVIEAARMDGAGNFRILAEVVLPNLSAPLASVSILCFISAWNDYFWPLLLIRRMENSVVQIGLQFFMTQEGNDWGPLMAAATLASLPILALYLVLQRQVVDSFMKSGIR</sequence>
<evidence type="ECO:0000256" key="2">
    <source>
        <dbReference type="ARBA" id="ARBA00022448"/>
    </source>
</evidence>
<feature type="domain" description="ABC transmembrane type-1" evidence="8">
    <location>
        <begin position="69"/>
        <end position="258"/>
    </location>
</feature>
<feature type="transmembrane region" description="Helical" evidence="7">
    <location>
        <begin position="107"/>
        <end position="128"/>
    </location>
</feature>
<dbReference type="InterPro" id="IPR000515">
    <property type="entry name" value="MetI-like"/>
</dbReference>
<keyword evidence="4 7" id="KW-0812">Transmembrane</keyword>
<keyword evidence="3" id="KW-1003">Cell membrane</keyword>
<evidence type="ECO:0000313" key="10">
    <source>
        <dbReference type="Proteomes" id="UP000278398"/>
    </source>
</evidence>
<evidence type="ECO:0000313" key="9">
    <source>
        <dbReference type="EMBL" id="RST86866.1"/>
    </source>
</evidence>
<dbReference type="AlphaFoldDB" id="A0A429YZH1"/>
<name>A0A429YZH1_9HYPH</name>
<dbReference type="Pfam" id="PF00528">
    <property type="entry name" value="BPD_transp_1"/>
    <property type="match status" value="1"/>
</dbReference>
<dbReference type="Proteomes" id="UP000278398">
    <property type="component" value="Unassembled WGS sequence"/>
</dbReference>
<comment type="similarity">
    <text evidence="7">Belongs to the binding-protein-dependent transport system permease family.</text>
</comment>
<keyword evidence="10" id="KW-1185">Reference proteome</keyword>
<evidence type="ECO:0000256" key="3">
    <source>
        <dbReference type="ARBA" id="ARBA00022475"/>
    </source>
</evidence>
<keyword evidence="6 7" id="KW-0472">Membrane</keyword>
<dbReference type="PANTHER" id="PTHR43744">
    <property type="entry name" value="ABC TRANSPORTER PERMEASE PROTEIN MG189-RELATED-RELATED"/>
    <property type="match status" value="1"/>
</dbReference>
<dbReference type="InterPro" id="IPR035906">
    <property type="entry name" value="MetI-like_sf"/>
</dbReference>
<dbReference type="PROSITE" id="PS50928">
    <property type="entry name" value="ABC_TM1"/>
    <property type="match status" value="1"/>
</dbReference>
<gene>
    <name evidence="9" type="ORF">EJC49_08070</name>
</gene>
<feature type="transmembrane region" description="Helical" evidence="7">
    <location>
        <begin position="237"/>
        <end position="258"/>
    </location>
</feature>
<evidence type="ECO:0000256" key="1">
    <source>
        <dbReference type="ARBA" id="ARBA00004651"/>
    </source>
</evidence>
<feature type="transmembrane region" description="Helical" evidence="7">
    <location>
        <begin position="12"/>
        <end position="31"/>
    </location>
</feature>
<dbReference type="Gene3D" id="1.10.3720.10">
    <property type="entry name" value="MetI-like"/>
    <property type="match status" value="1"/>
</dbReference>
<feature type="transmembrane region" description="Helical" evidence="7">
    <location>
        <begin position="140"/>
        <end position="158"/>
    </location>
</feature>
<dbReference type="GO" id="GO:0055085">
    <property type="term" value="P:transmembrane transport"/>
    <property type="evidence" value="ECO:0007669"/>
    <property type="project" value="InterPro"/>
</dbReference>